<dbReference type="InterPro" id="IPR036805">
    <property type="entry name" value="Tscrpt_elong_fac_GreA/B_N_sf"/>
</dbReference>
<dbReference type="Pfam" id="PF01272">
    <property type="entry name" value="GreA_GreB"/>
    <property type="match status" value="1"/>
</dbReference>
<dbReference type="InterPro" id="IPR001437">
    <property type="entry name" value="Tscrpt_elong_fac_GreA/B_C"/>
</dbReference>
<evidence type="ECO:0000313" key="3">
    <source>
        <dbReference type="EMBL" id="OHA23731.1"/>
    </source>
</evidence>
<dbReference type="PIRSF" id="PIRSF006092">
    <property type="entry name" value="GreA_GreB"/>
    <property type="match status" value="1"/>
</dbReference>
<dbReference type="SUPFAM" id="SSF46557">
    <property type="entry name" value="GreA transcript cleavage protein, N-terminal domain"/>
    <property type="match status" value="1"/>
</dbReference>
<dbReference type="PANTHER" id="PTHR30437:SF4">
    <property type="entry name" value="TRANSCRIPTION ELONGATION FACTOR GREA"/>
    <property type="match status" value="1"/>
</dbReference>
<dbReference type="InterPro" id="IPR023459">
    <property type="entry name" value="Tscrpt_elong_fac_GreA/B_fam"/>
</dbReference>
<dbReference type="GO" id="GO:0006354">
    <property type="term" value="P:DNA-templated transcription elongation"/>
    <property type="evidence" value="ECO:0007669"/>
    <property type="project" value="TreeGrafter"/>
</dbReference>
<dbReference type="Gene3D" id="3.10.50.30">
    <property type="entry name" value="Transcription elongation factor, GreA/GreB, C-terminal domain"/>
    <property type="match status" value="1"/>
</dbReference>
<evidence type="ECO:0000259" key="2">
    <source>
        <dbReference type="Pfam" id="PF01272"/>
    </source>
</evidence>
<dbReference type="AlphaFoldDB" id="A0A1G2ML40"/>
<gene>
    <name evidence="3" type="ORF">A3C72_02375</name>
</gene>
<dbReference type="EMBL" id="MHRK01000027">
    <property type="protein sequence ID" value="OHA23731.1"/>
    <property type="molecule type" value="Genomic_DNA"/>
</dbReference>
<evidence type="ECO:0000313" key="4">
    <source>
        <dbReference type="Proteomes" id="UP000177130"/>
    </source>
</evidence>
<organism evidence="3 4">
    <name type="scientific">Candidatus Taylorbacteria bacterium RIFCSPHIGHO2_02_FULL_43_32b</name>
    <dbReference type="NCBI Taxonomy" id="1802306"/>
    <lineage>
        <taxon>Bacteria</taxon>
        <taxon>Candidatus Tayloriibacteriota</taxon>
    </lineage>
</organism>
<feature type="domain" description="Transcription elongation factor GreA/GreB C-terminal" evidence="2">
    <location>
        <begin position="84"/>
        <end position="154"/>
    </location>
</feature>
<dbReference type="Gene3D" id="1.10.287.180">
    <property type="entry name" value="Transcription elongation factor, GreA/GreB, N-terminal domain"/>
    <property type="match status" value="1"/>
</dbReference>
<dbReference type="GO" id="GO:0003677">
    <property type="term" value="F:DNA binding"/>
    <property type="evidence" value="ECO:0007669"/>
    <property type="project" value="InterPro"/>
</dbReference>
<comment type="caution">
    <text evidence="3">The sequence shown here is derived from an EMBL/GenBank/DDBJ whole genome shotgun (WGS) entry which is preliminary data.</text>
</comment>
<dbReference type="PANTHER" id="PTHR30437">
    <property type="entry name" value="TRANSCRIPTION ELONGATION FACTOR GREA"/>
    <property type="match status" value="1"/>
</dbReference>
<keyword evidence="1" id="KW-0175">Coiled coil</keyword>
<sequence>MSDSLYFTRSGLTKIREDIEKLEKRLQDLQSQTAIVAEVGGDQWHDNSAYESLVIDIRGVDRRLAELHRILNAAKLVEPPTNVDKVTIGTKVKIICDGEVAMWEIVGFGESEPDLNFIAYNTPLAAIIMGRCKGEIVKGKIAGCPVTIEVLEIARAFS</sequence>
<dbReference type="STRING" id="1802306.A3C72_02375"/>
<evidence type="ECO:0000256" key="1">
    <source>
        <dbReference type="SAM" id="Coils"/>
    </source>
</evidence>
<feature type="coiled-coil region" evidence="1">
    <location>
        <begin position="12"/>
        <end position="39"/>
    </location>
</feature>
<dbReference type="GO" id="GO:0032784">
    <property type="term" value="P:regulation of DNA-templated transcription elongation"/>
    <property type="evidence" value="ECO:0007669"/>
    <property type="project" value="InterPro"/>
</dbReference>
<dbReference type="GO" id="GO:0070063">
    <property type="term" value="F:RNA polymerase binding"/>
    <property type="evidence" value="ECO:0007669"/>
    <property type="project" value="InterPro"/>
</dbReference>
<reference evidence="3 4" key="1">
    <citation type="journal article" date="2016" name="Nat. Commun.">
        <title>Thousands of microbial genomes shed light on interconnected biogeochemical processes in an aquifer system.</title>
        <authorList>
            <person name="Anantharaman K."/>
            <person name="Brown C.T."/>
            <person name="Hug L.A."/>
            <person name="Sharon I."/>
            <person name="Castelle C.J."/>
            <person name="Probst A.J."/>
            <person name="Thomas B.C."/>
            <person name="Singh A."/>
            <person name="Wilkins M.J."/>
            <person name="Karaoz U."/>
            <person name="Brodie E.L."/>
            <person name="Williams K.H."/>
            <person name="Hubbard S.S."/>
            <person name="Banfield J.F."/>
        </authorList>
    </citation>
    <scope>NUCLEOTIDE SEQUENCE [LARGE SCALE GENOMIC DNA]</scope>
</reference>
<proteinExistence type="predicted"/>
<accession>A0A1G2ML40</accession>
<dbReference type="InterPro" id="IPR036953">
    <property type="entry name" value="GreA/GreB_C_sf"/>
</dbReference>
<name>A0A1G2ML40_9BACT</name>
<dbReference type="SUPFAM" id="SSF54534">
    <property type="entry name" value="FKBP-like"/>
    <property type="match status" value="1"/>
</dbReference>
<protein>
    <recommendedName>
        <fullName evidence="2">Transcription elongation factor GreA/GreB C-terminal domain-containing protein</fullName>
    </recommendedName>
</protein>
<dbReference type="Proteomes" id="UP000177130">
    <property type="component" value="Unassembled WGS sequence"/>
</dbReference>